<dbReference type="Gene3D" id="3.40.50.300">
    <property type="entry name" value="P-loop containing nucleotide triphosphate hydrolases"/>
    <property type="match status" value="1"/>
</dbReference>
<dbReference type="PANTHER" id="PTHR11070:SF2">
    <property type="entry name" value="ATP-DEPENDENT DNA HELICASE SRS2"/>
    <property type="match status" value="1"/>
</dbReference>
<evidence type="ECO:0000256" key="4">
    <source>
        <dbReference type="ARBA" id="ARBA00022840"/>
    </source>
</evidence>
<dbReference type="AlphaFoldDB" id="A0A376BC38"/>
<evidence type="ECO:0000259" key="5">
    <source>
        <dbReference type="Pfam" id="PF13361"/>
    </source>
</evidence>
<protein>
    <recommendedName>
        <fullName evidence="5">UvrD-like helicase C-terminal domain-containing protein</fullName>
    </recommendedName>
</protein>
<evidence type="ECO:0000313" key="6">
    <source>
        <dbReference type="EMBL" id="SSD62248.1"/>
    </source>
</evidence>
<organism evidence="6 7">
    <name type="scientific">Saccharomycodes ludwigii</name>
    <dbReference type="NCBI Taxonomy" id="36035"/>
    <lineage>
        <taxon>Eukaryota</taxon>
        <taxon>Fungi</taxon>
        <taxon>Dikarya</taxon>
        <taxon>Ascomycota</taxon>
        <taxon>Saccharomycotina</taxon>
        <taxon>Saccharomycetes</taxon>
        <taxon>Saccharomycodales</taxon>
        <taxon>Saccharomycodaceae</taxon>
        <taxon>Saccharomycodes</taxon>
    </lineage>
</organism>
<dbReference type="GO" id="GO:0016787">
    <property type="term" value="F:hydrolase activity"/>
    <property type="evidence" value="ECO:0007669"/>
    <property type="project" value="UniProtKB-KW"/>
</dbReference>
<proteinExistence type="predicted"/>
<dbReference type="Pfam" id="PF13361">
    <property type="entry name" value="UvrD_C"/>
    <property type="match status" value="1"/>
</dbReference>
<dbReference type="GO" id="GO:0000725">
    <property type="term" value="P:recombinational repair"/>
    <property type="evidence" value="ECO:0007669"/>
    <property type="project" value="TreeGrafter"/>
</dbReference>
<keyword evidence="4" id="KW-0067">ATP-binding</keyword>
<evidence type="ECO:0000313" key="7">
    <source>
        <dbReference type="Proteomes" id="UP000262825"/>
    </source>
</evidence>
<dbReference type="InterPro" id="IPR014017">
    <property type="entry name" value="DNA_helicase_UvrD-like_C"/>
</dbReference>
<dbReference type="GO" id="GO:0003677">
    <property type="term" value="F:DNA binding"/>
    <property type="evidence" value="ECO:0007669"/>
    <property type="project" value="InterPro"/>
</dbReference>
<keyword evidence="1" id="KW-0547">Nucleotide-binding</keyword>
<dbReference type="GO" id="GO:0043138">
    <property type="term" value="F:3'-5' DNA helicase activity"/>
    <property type="evidence" value="ECO:0007669"/>
    <property type="project" value="TreeGrafter"/>
</dbReference>
<keyword evidence="7" id="KW-1185">Reference proteome</keyword>
<name>A0A376BC38_9ASCO</name>
<accession>A0A376BC38</accession>
<keyword evidence="2" id="KW-0378">Hydrolase</keyword>
<dbReference type="SUPFAM" id="SSF52540">
    <property type="entry name" value="P-loop containing nucleoside triphosphate hydrolases"/>
    <property type="match status" value="1"/>
</dbReference>
<gene>
    <name evidence="6" type="ORF">SCODWIG_04011</name>
</gene>
<dbReference type="GO" id="GO:0005524">
    <property type="term" value="F:ATP binding"/>
    <property type="evidence" value="ECO:0007669"/>
    <property type="project" value="UniProtKB-KW"/>
</dbReference>
<reference evidence="7" key="1">
    <citation type="submission" date="2018-06" db="EMBL/GenBank/DDBJ databases">
        <authorList>
            <person name="Guldener U."/>
        </authorList>
    </citation>
    <scope>NUCLEOTIDE SEQUENCE [LARGE SCALE GENOMIC DNA]</scope>
    <source>
        <strain evidence="7">UTAD17</strain>
    </source>
</reference>
<dbReference type="PANTHER" id="PTHR11070">
    <property type="entry name" value="UVRD / RECB / PCRA DNA HELICASE FAMILY MEMBER"/>
    <property type="match status" value="1"/>
</dbReference>
<dbReference type="InterPro" id="IPR027417">
    <property type="entry name" value="P-loop_NTPase"/>
</dbReference>
<dbReference type="VEuPathDB" id="FungiDB:SCODWIG_04011"/>
<evidence type="ECO:0000256" key="3">
    <source>
        <dbReference type="ARBA" id="ARBA00022806"/>
    </source>
</evidence>
<feature type="domain" description="UvrD-like helicase C-terminal" evidence="5">
    <location>
        <begin position="41"/>
        <end position="206"/>
    </location>
</feature>
<dbReference type="EMBL" id="UFAJ01001335">
    <property type="protein sequence ID" value="SSD62248.1"/>
    <property type="molecule type" value="Genomic_DNA"/>
</dbReference>
<dbReference type="Proteomes" id="UP000262825">
    <property type="component" value="Unassembled WGS sequence"/>
</dbReference>
<dbReference type="InterPro" id="IPR000212">
    <property type="entry name" value="DNA_helicase_UvrD/REP"/>
</dbReference>
<sequence>MIGPKTIQLLYHNSQLSGLSMWDFILAKKYPIGVNKPALLSYLNNMKDEIPNWYKITDADELFTRVCVLGYKFGISNGVTTAIDSIEEFEKNITQFYKTLKLCELNKPPEESLLSWFLEKYLEESCIYAKHLKDESMKDIGHLQISTVHASKGLEFPIVFVLDKWRLATNRGYGNDTAPGEYRSGLEPNVKYVAITRARNLLYIINSHDGSIPPPNYNETWNRKTHNNIYNNHSFWEYYCMDLNRPFPGNRVKGSLLEKKSCDTFEELAKKYQFLRRSYHTINCSRVSNRLCRIFLKNIIKR</sequence>
<evidence type="ECO:0000256" key="2">
    <source>
        <dbReference type="ARBA" id="ARBA00022801"/>
    </source>
</evidence>
<evidence type="ECO:0000256" key="1">
    <source>
        <dbReference type="ARBA" id="ARBA00022741"/>
    </source>
</evidence>
<keyword evidence="3" id="KW-0347">Helicase</keyword>